<dbReference type="FunFam" id="3.40.50.150:FF:000088">
    <property type="entry name" value="Polyamine aminopropyltransferase"/>
    <property type="match status" value="1"/>
</dbReference>
<dbReference type="InterPro" id="IPR030373">
    <property type="entry name" value="PABS_CS"/>
</dbReference>
<dbReference type="GO" id="GO:0006596">
    <property type="term" value="P:polyamine biosynthetic process"/>
    <property type="evidence" value="ECO:0007669"/>
    <property type="project" value="UniProtKB-UniRule"/>
</dbReference>
<keyword evidence="3 4" id="KW-0620">Polyamine biosynthesis</keyword>
<evidence type="ECO:0000259" key="7">
    <source>
        <dbReference type="PROSITE" id="PS51006"/>
    </source>
</evidence>
<dbReference type="AlphaFoldDB" id="A0A6V1P7N3"/>
<dbReference type="PROSITE" id="PS01330">
    <property type="entry name" value="PABS_1"/>
    <property type="match status" value="1"/>
</dbReference>
<feature type="transmembrane region" description="Helical" evidence="6">
    <location>
        <begin position="294"/>
        <end position="312"/>
    </location>
</feature>
<dbReference type="Gene3D" id="3.40.50.150">
    <property type="entry name" value="Vaccinia Virus protein VP39"/>
    <property type="match status" value="1"/>
</dbReference>
<dbReference type="GO" id="GO:0010487">
    <property type="term" value="F:thermospermine synthase activity"/>
    <property type="evidence" value="ECO:0007669"/>
    <property type="project" value="UniProtKB-ARBA"/>
</dbReference>
<evidence type="ECO:0000256" key="3">
    <source>
        <dbReference type="ARBA" id="ARBA00023115"/>
    </source>
</evidence>
<accession>A0A6V1P7N3</accession>
<feature type="domain" description="PABS" evidence="7">
    <location>
        <begin position="308"/>
        <end position="542"/>
    </location>
</feature>
<name>A0A6V1P7N3_HETAK</name>
<dbReference type="CDD" id="cd02440">
    <property type="entry name" value="AdoMet_MTases"/>
    <property type="match status" value="1"/>
</dbReference>
<feature type="transmembrane region" description="Helical" evidence="6">
    <location>
        <begin position="129"/>
        <end position="149"/>
    </location>
</feature>
<keyword evidence="6" id="KW-0472">Membrane</keyword>
<dbReference type="PANTHER" id="PTHR43317">
    <property type="entry name" value="THERMOSPERMINE SYNTHASE ACAULIS5"/>
    <property type="match status" value="1"/>
</dbReference>
<reference evidence="8" key="1">
    <citation type="submission" date="2021-01" db="EMBL/GenBank/DDBJ databases">
        <authorList>
            <person name="Corre E."/>
            <person name="Pelletier E."/>
            <person name="Niang G."/>
            <person name="Scheremetjew M."/>
            <person name="Finn R."/>
            <person name="Kale V."/>
            <person name="Holt S."/>
            <person name="Cochrane G."/>
            <person name="Meng A."/>
            <person name="Brown T."/>
            <person name="Cohen L."/>
        </authorList>
    </citation>
    <scope>NUCLEOTIDE SEQUENCE</scope>
    <source>
        <strain evidence="8">CCMP3107</strain>
    </source>
</reference>
<proteinExistence type="inferred from homology"/>
<comment type="similarity">
    <text evidence="1">Belongs to the spermidine/spermine synthase family.</text>
</comment>
<keyword evidence="6" id="KW-0812">Transmembrane</keyword>
<dbReference type="PANTHER" id="PTHR43317:SF1">
    <property type="entry name" value="THERMOSPERMINE SYNTHASE ACAULIS5"/>
    <property type="match status" value="1"/>
</dbReference>
<keyword evidence="6" id="KW-1133">Transmembrane helix</keyword>
<sequence>MGGGAGRHAARGGLAARVAHRDAGRRPVGGAGAEQGGGRGPDRDRPLHHRRPARRLGHLLLEQGPAPAGVVLMRHTAPQPAGAPQPLAPARASLAELLLLASVFVIAACGLVYELAAGALASYLLGDSVLQFSTVIGVYLFAMGLGSWLSRFVERQLVGVFLQVELLVGVVGGLMPASLFAAHSLLPPGEGAAFRALLYALVLLVGSLVGLEIPLVMRILKRHFSTRYGLKDLVSQVLTFDYLGALLVALAFPLLLVPQLGLVRTGIAFGLLNVGVAVWALWIFRAELRSLRSLSLACALAAAGLLAALLAAEHLTTWAEERFYGEHIVFQQSSPYQRIVVTDGGGGTRLFLNGNLQFHSRDEYRYHEALVHPAMAAHGAPKRVLVLGGGDGMAVREILKYPSVEQVTLVELDPLMTGLFTANPKLAALNGHSLSSPKLRIVNADAFGWLEQHPEVFDVIVIDFPDPSNFALGKLYTASFYELVDQHLSAGGYAVVQTTSPLIARRSFWTVVTTLEAVGLSTTPYHAHVPSFGEWGFVLASRRPLRLPTQFPPGLRFVSAGSLPALLDFPPDMARVPTEVNRLSNQVLVQTFEEEWGRVH</sequence>
<dbReference type="InterPro" id="IPR001045">
    <property type="entry name" value="Spermi_synthase"/>
</dbReference>
<dbReference type="HAMAP" id="MF_00198">
    <property type="entry name" value="Spermidine_synth"/>
    <property type="match status" value="1"/>
</dbReference>
<dbReference type="EMBL" id="HBIU01042847">
    <property type="protein sequence ID" value="CAE0640560.1"/>
    <property type="molecule type" value="Transcribed_RNA"/>
</dbReference>
<keyword evidence="2 4" id="KW-0808">Transferase</keyword>
<feature type="transmembrane region" description="Helical" evidence="6">
    <location>
        <begin position="192"/>
        <end position="216"/>
    </location>
</feature>
<feature type="active site" description="Proton acceptor" evidence="4">
    <location>
        <position position="463"/>
    </location>
</feature>
<dbReference type="NCBIfam" id="NF037959">
    <property type="entry name" value="MFS_SpdSyn"/>
    <property type="match status" value="1"/>
</dbReference>
<feature type="region of interest" description="Disordered" evidence="5">
    <location>
        <begin position="1"/>
        <end position="49"/>
    </location>
</feature>
<feature type="compositionally biased region" description="Gly residues" evidence="5">
    <location>
        <begin position="27"/>
        <end position="39"/>
    </location>
</feature>
<feature type="transmembrane region" description="Helical" evidence="6">
    <location>
        <begin position="262"/>
        <end position="282"/>
    </location>
</feature>
<evidence type="ECO:0000256" key="2">
    <source>
        <dbReference type="ARBA" id="ARBA00022679"/>
    </source>
</evidence>
<evidence type="ECO:0000256" key="1">
    <source>
        <dbReference type="ARBA" id="ARBA00007867"/>
    </source>
</evidence>
<evidence type="ECO:0000313" key="8">
    <source>
        <dbReference type="EMBL" id="CAE0640560.1"/>
    </source>
</evidence>
<feature type="transmembrane region" description="Helical" evidence="6">
    <location>
        <begin position="161"/>
        <end position="186"/>
    </location>
</feature>
<dbReference type="Pfam" id="PF01564">
    <property type="entry name" value="Spermine_synth"/>
    <property type="match status" value="1"/>
</dbReference>
<evidence type="ECO:0000256" key="4">
    <source>
        <dbReference type="PROSITE-ProRule" id="PRU00354"/>
    </source>
</evidence>
<organism evidence="8">
    <name type="scientific">Heterosigma akashiwo</name>
    <name type="common">Chromophytic alga</name>
    <name type="synonym">Heterosigma carterae</name>
    <dbReference type="NCBI Taxonomy" id="2829"/>
    <lineage>
        <taxon>Eukaryota</taxon>
        <taxon>Sar</taxon>
        <taxon>Stramenopiles</taxon>
        <taxon>Ochrophyta</taxon>
        <taxon>Raphidophyceae</taxon>
        <taxon>Chattonellales</taxon>
        <taxon>Chattonellaceae</taxon>
        <taxon>Heterosigma</taxon>
    </lineage>
</organism>
<feature type="transmembrane region" description="Helical" evidence="6">
    <location>
        <begin position="97"/>
        <end position="123"/>
    </location>
</feature>
<evidence type="ECO:0000256" key="6">
    <source>
        <dbReference type="SAM" id="Phobius"/>
    </source>
</evidence>
<dbReference type="InterPro" id="IPR030374">
    <property type="entry name" value="PABS"/>
</dbReference>
<evidence type="ECO:0000256" key="5">
    <source>
        <dbReference type="SAM" id="MobiDB-lite"/>
    </source>
</evidence>
<dbReference type="PROSITE" id="PS51006">
    <property type="entry name" value="PABS_2"/>
    <property type="match status" value="1"/>
</dbReference>
<dbReference type="InterPro" id="IPR029063">
    <property type="entry name" value="SAM-dependent_MTases_sf"/>
</dbReference>
<gene>
    <name evidence="8" type="ORF">HAKA00212_LOCUS19381</name>
</gene>
<feature type="transmembrane region" description="Helical" evidence="6">
    <location>
        <begin position="237"/>
        <end position="256"/>
    </location>
</feature>
<dbReference type="SUPFAM" id="SSF53335">
    <property type="entry name" value="S-adenosyl-L-methionine-dependent methyltransferases"/>
    <property type="match status" value="1"/>
</dbReference>
<dbReference type="NCBIfam" id="NF002956">
    <property type="entry name" value="PRK03612.1"/>
    <property type="match status" value="1"/>
</dbReference>
<protein>
    <recommendedName>
        <fullName evidence="7">PABS domain-containing protein</fullName>
    </recommendedName>
</protein>